<name>A0ABR3VUP6_9PEZI</name>
<sequence>MSLIKKLGLGVSSSMDSDHGSSLPLYSRIVASESEPALDAYCRGEADTNELDEIENGQLHTYPPRPRRHHGQSAPTASSSTTAVSTAAGPSAAERLAGLFRTRFLADFTLGFADGLTVPFALTAGLSSLGHTDTVIYAGMAEICAGSISMGIGGYLSARGEKKVADAKAAAAAAAASAKATSSSMSMVADDVRGSRPLGAVGPEKEGVSILTSSGKAAVARYLRPLELPPQLLDMVLDHLQSRPEIEESLAFRTGAEDDEDDDEEEETPTSPIFVGVSVSLGYLLGGLLPLFPYFFVSQVGSGLFWSFVVCIVVLFLFGFSKDFFVESRSRDHEGLREMKEPVPGLMAPSGRWNRTRIPWGDIGRSAWEGLQMVILGSVAALAAVVCVRLFEGMRAQTPASQ</sequence>
<evidence type="ECO:0000256" key="7">
    <source>
        <dbReference type="SAM" id="Phobius"/>
    </source>
</evidence>
<evidence type="ECO:0000256" key="3">
    <source>
        <dbReference type="ARBA" id="ARBA00022692"/>
    </source>
</evidence>
<feature type="region of interest" description="Disordered" evidence="6">
    <location>
        <begin position="49"/>
        <end position="87"/>
    </location>
</feature>
<feature type="transmembrane region" description="Helical" evidence="7">
    <location>
        <begin position="373"/>
        <end position="391"/>
    </location>
</feature>
<reference evidence="8 9" key="1">
    <citation type="journal article" date="2024" name="Commun. Biol.">
        <title>Comparative genomic analysis of thermophilic fungi reveals convergent evolutionary adaptations and gene losses.</title>
        <authorList>
            <person name="Steindorff A.S."/>
            <person name="Aguilar-Pontes M.V."/>
            <person name="Robinson A.J."/>
            <person name="Andreopoulos B."/>
            <person name="LaButti K."/>
            <person name="Kuo A."/>
            <person name="Mondo S."/>
            <person name="Riley R."/>
            <person name="Otillar R."/>
            <person name="Haridas S."/>
            <person name="Lipzen A."/>
            <person name="Grimwood J."/>
            <person name="Schmutz J."/>
            <person name="Clum A."/>
            <person name="Reid I.D."/>
            <person name="Moisan M.C."/>
            <person name="Butler G."/>
            <person name="Nguyen T.T.M."/>
            <person name="Dewar K."/>
            <person name="Conant G."/>
            <person name="Drula E."/>
            <person name="Henrissat B."/>
            <person name="Hansel C."/>
            <person name="Singer S."/>
            <person name="Hutchinson M.I."/>
            <person name="de Vries R.P."/>
            <person name="Natvig D.O."/>
            <person name="Powell A.J."/>
            <person name="Tsang A."/>
            <person name="Grigoriev I.V."/>
        </authorList>
    </citation>
    <scope>NUCLEOTIDE SEQUENCE [LARGE SCALE GENOMIC DNA]</scope>
    <source>
        <strain evidence="8 9">ATCC 24622</strain>
    </source>
</reference>
<evidence type="ECO:0000313" key="8">
    <source>
        <dbReference type="EMBL" id="KAL1845381.1"/>
    </source>
</evidence>
<evidence type="ECO:0000313" key="9">
    <source>
        <dbReference type="Proteomes" id="UP001586593"/>
    </source>
</evidence>
<keyword evidence="3 7" id="KW-0812">Transmembrane</keyword>
<feature type="compositionally biased region" description="Low complexity" evidence="6">
    <location>
        <begin position="73"/>
        <end position="87"/>
    </location>
</feature>
<protein>
    <submittedName>
        <fullName evidence="8">Uncharacterized protein</fullName>
    </submittedName>
</protein>
<proteinExistence type="inferred from homology"/>
<dbReference type="InterPro" id="IPR008217">
    <property type="entry name" value="Ccc1_fam"/>
</dbReference>
<gene>
    <name evidence="8" type="ORF">VTK73DRAFT_596</name>
</gene>
<comment type="caution">
    <text evidence="8">The sequence shown here is derived from an EMBL/GenBank/DDBJ whole genome shotgun (WGS) entry which is preliminary data.</text>
</comment>
<keyword evidence="5 7" id="KW-0472">Membrane</keyword>
<keyword evidence="4 7" id="KW-1133">Transmembrane helix</keyword>
<feature type="transmembrane region" description="Helical" evidence="7">
    <location>
        <begin position="303"/>
        <end position="321"/>
    </location>
</feature>
<feature type="compositionally biased region" description="Acidic residues" evidence="6">
    <location>
        <begin position="257"/>
        <end position="268"/>
    </location>
</feature>
<dbReference type="Proteomes" id="UP001586593">
    <property type="component" value="Unassembled WGS sequence"/>
</dbReference>
<feature type="region of interest" description="Disordered" evidence="6">
    <location>
        <begin position="248"/>
        <end position="270"/>
    </location>
</feature>
<keyword evidence="9" id="KW-1185">Reference proteome</keyword>
<dbReference type="PANTHER" id="PTHR31851">
    <property type="entry name" value="FE(2+)/MN(2+) TRANSPORTER PCL1"/>
    <property type="match status" value="1"/>
</dbReference>
<evidence type="ECO:0000256" key="2">
    <source>
        <dbReference type="ARBA" id="ARBA00007049"/>
    </source>
</evidence>
<organism evidence="8 9">
    <name type="scientific">Phialemonium thermophilum</name>
    <dbReference type="NCBI Taxonomy" id="223376"/>
    <lineage>
        <taxon>Eukaryota</taxon>
        <taxon>Fungi</taxon>
        <taxon>Dikarya</taxon>
        <taxon>Ascomycota</taxon>
        <taxon>Pezizomycotina</taxon>
        <taxon>Sordariomycetes</taxon>
        <taxon>Sordariomycetidae</taxon>
        <taxon>Cephalothecales</taxon>
        <taxon>Cephalothecaceae</taxon>
        <taxon>Phialemonium</taxon>
    </lineage>
</organism>
<dbReference type="EMBL" id="JAZHXJ010001116">
    <property type="protein sequence ID" value="KAL1845381.1"/>
    <property type="molecule type" value="Genomic_DNA"/>
</dbReference>
<evidence type="ECO:0000256" key="5">
    <source>
        <dbReference type="ARBA" id="ARBA00023136"/>
    </source>
</evidence>
<evidence type="ECO:0000256" key="4">
    <source>
        <dbReference type="ARBA" id="ARBA00022989"/>
    </source>
</evidence>
<feature type="transmembrane region" description="Helical" evidence="7">
    <location>
        <begin position="273"/>
        <end position="297"/>
    </location>
</feature>
<accession>A0ABR3VUP6</accession>
<evidence type="ECO:0000256" key="1">
    <source>
        <dbReference type="ARBA" id="ARBA00004127"/>
    </source>
</evidence>
<dbReference type="Pfam" id="PF01988">
    <property type="entry name" value="VIT1"/>
    <property type="match status" value="1"/>
</dbReference>
<evidence type="ECO:0000256" key="6">
    <source>
        <dbReference type="SAM" id="MobiDB-lite"/>
    </source>
</evidence>
<comment type="similarity">
    <text evidence="2">Belongs to the CCC1 family.</text>
</comment>
<comment type="subcellular location">
    <subcellularLocation>
        <location evidence="1">Endomembrane system</location>
        <topology evidence="1">Multi-pass membrane protein</topology>
    </subcellularLocation>
</comment>